<dbReference type="EMBL" id="JASPKZ010008874">
    <property type="protein sequence ID" value="KAJ9578539.1"/>
    <property type="molecule type" value="Genomic_DNA"/>
</dbReference>
<comment type="caution">
    <text evidence="1">The sequence shown here is derived from an EMBL/GenBank/DDBJ whole genome shotgun (WGS) entry which is preliminary data.</text>
</comment>
<reference evidence="1" key="1">
    <citation type="journal article" date="2023" name="IScience">
        <title>Live-bearing cockroach genome reveals convergent evolutionary mechanisms linked to viviparity in insects and beyond.</title>
        <authorList>
            <person name="Fouks B."/>
            <person name="Harrison M.C."/>
            <person name="Mikhailova A.A."/>
            <person name="Marchal E."/>
            <person name="English S."/>
            <person name="Carruthers M."/>
            <person name="Jennings E.C."/>
            <person name="Chiamaka E.L."/>
            <person name="Frigard R.A."/>
            <person name="Pippel M."/>
            <person name="Attardo G.M."/>
            <person name="Benoit J.B."/>
            <person name="Bornberg-Bauer E."/>
            <person name="Tobe S.S."/>
        </authorList>
    </citation>
    <scope>NUCLEOTIDE SEQUENCE</scope>
    <source>
        <strain evidence="1">Stay&amp;Tobe</strain>
    </source>
</reference>
<gene>
    <name evidence="1" type="ORF">L9F63_005268</name>
</gene>
<keyword evidence="2" id="KW-1185">Reference proteome</keyword>
<name>A0AAD7ZD88_DIPPU</name>
<reference evidence="1" key="2">
    <citation type="submission" date="2023-05" db="EMBL/GenBank/DDBJ databases">
        <authorList>
            <person name="Fouks B."/>
        </authorList>
    </citation>
    <scope>NUCLEOTIDE SEQUENCE</scope>
    <source>
        <strain evidence="1">Stay&amp;Tobe</strain>
        <tissue evidence="1">Testes</tissue>
    </source>
</reference>
<evidence type="ECO:0000313" key="2">
    <source>
        <dbReference type="Proteomes" id="UP001233999"/>
    </source>
</evidence>
<evidence type="ECO:0000313" key="1">
    <source>
        <dbReference type="EMBL" id="KAJ9578539.1"/>
    </source>
</evidence>
<feature type="non-terminal residue" evidence="1">
    <location>
        <position position="65"/>
    </location>
</feature>
<organism evidence="1 2">
    <name type="scientific">Diploptera punctata</name>
    <name type="common">Pacific beetle cockroach</name>
    <dbReference type="NCBI Taxonomy" id="6984"/>
    <lineage>
        <taxon>Eukaryota</taxon>
        <taxon>Metazoa</taxon>
        <taxon>Ecdysozoa</taxon>
        <taxon>Arthropoda</taxon>
        <taxon>Hexapoda</taxon>
        <taxon>Insecta</taxon>
        <taxon>Pterygota</taxon>
        <taxon>Neoptera</taxon>
        <taxon>Polyneoptera</taxon>
        <taxon>Dictyoptera</taxon>
        <taxon>Blattodea</taxon>
        <taxon>Blaberoidea</taxon>
        <taxon>Blaberidae</taxon>
        <taxon>Diplopterinae</taxon>
        <taxon>Diploptera</taxon>
    </lineage>
</organism>
<feature type="non-terminal residue" evidence="1">
    <location>
        <position position="1"/>
    </location>
</feature>
<dbReference type="AlphaFoldDB" id="A0AAD7ZD88"/>
<proteinExistence type="predicted"/>
<accession>A0AAD7ZD88</accession>
<protein>
    <submittedName>
        <fullName evidence="1">Uncharacterized protein</fullName>
    </submittedName>
</protein>
<sequence length="65" mass="7250">LNTLAAMQIIDTQMRNENIIIQKIQSAFVRIVFSPGTPKLRLSITFHPASTALFAVHKISSGFHK</sequence>
<dbReference type="Proteomes" id="UP001233999">
    <property type="component" value="Unassembled WGS sequence"/>
</dbReference>